<reference evidence="3" key="1">
    <citation type="submission" date="2022-07" db="EMBL/GenBank/DDBJ databases">
        <title>Draft genome sequence of Zalerion maritima ATCC 34329, a (micro)plastics degrading marine fungus.</title>
        <authorList>
            <person name="Paco A."/>
            <person name="Goncalves M.F.M."/>
            <person name="Rocha-Santos T.A.P."/>
            <person name="Alves A."/>
        </authorList>
    </citation>
    <scope>NUCLEOTIDE SEQUENCE</scope>
    <source>
        <strain evidence="3">ATCC 34329</strain>
    </source>
</reference>
<feature type="transmembrane region" description="Helical" evidence="2">
    <location>
        <begin position="241"/>
        <end position="262"/>
    </location>
</feature>
<feature type="transmembrane region" description="Helical" evidence="2">
    <location>
        <begin position="452"/>
        <end position="472"/>
    </location>
</feature>
<sequence>MPTFFPFQSGSPTRPRAWADSDSTPLLGRFRAVPGPPRRPQNRRRLSQLGLLSGSNSPGASNGSVHVEGGHGHGTFLGDYSSSDGDGEPIFRASGSARKTSRKRRRRGTRWYYDDGDDSEGSEDEELGLGKLSRFGRVLGTWIHDVWVDPTQSAVRKVVGVWYTRWGVLVVLPAALAISWCAIPIPQYPLPDDPNLPPMNSSLTNSMLFSLSDLQTGTPGAPTRHKVPGHGSPRVLLSFPFFLLIYYHFYSLTALTWITKLFNLYSLNWWPNSLGFPVTITLLSILSLLVPVPIYLWDKTRWLVGHNTAWITWTFIVMGMPVMIAFCMMLWQERHLGIWWRRKTGYFHSYAAGAFSGTNKLFSSNWWTGGRSGDGANDPYATPRFSRLNTSSYGILGDPAAESALFDPSDALGVSDRLQPPRRSSRFGFRSSGGLLDGAPVDGFLSFLPASFVRFIWFCLALFIGLIAYVIGEAYAELYLRTMPHNNLETIVYVYSWVATVHLLDALTGWILGGNEGERVGSYPLGWVFKLYFMLTYQTYVRALYARLRSPSQFILLQLISSSFLIILTPILMSHPFHRVLNFLGFNNQSYPAYQKMQARNVFIRGIAENASMLTFVGSVVVLHFGANKDVYPYFAFDYPEQGERGDQYDFNLTFYAANVTWACELAAQLIVRGLIRLIYKVDVGKEGKLDLAVWPELLPTSVVVMLHVLQNMLFSIIRLQFR</sequence>
<proteinExistence type="predicted"/>
<feature type="transmembrane region" description="Helical" evidence="2">
    <location>
        <begin position="698"/>
        <end position="718"/>
    </location>
</feature>
<feature type="transmembrane region" description="Helical" evidence="2">
    <location>
        <begin position="274"/>
        <end position="297"/>
    </location>
</feature>
<comment type="caution">
    <text evidence="3">The sequence shown here is derived from an EMBL/GenBank/DDBJ whole genome shotgun (WGS) entry which is preliminary data.</text>
</comment>
<evidence type="ECO:0000313" key="3">
    <source>
        <dbReference type="EMBL" id="KAJ2892802.1"/>
    </source>
</evidence>
<feature type="region of interest" description="Disordered" evidence="1">
    <location>
        <begin position="1"/>
        <end position="125"/>
    </location>
</feature>
<keyword evidence="2" id="KW-0472">Membrane</keyword>
<feature type="compositionally biased region" description="Acidic residues" evidence="1">
    <location>
        <begin position="114"/>
        <end position="125"/>
    </location>
</feature>
<feature type="transmembrane region" description="Helical" evidence="2">
    <location>
        <begin position="607"/>
        <end position="627"/>
    </location>
</feature>
<feature type="transmembrane region" description="Helical" evidence="2">
    <location>
        <begin position="553"/>
        <end position="573"/>
    </location>
</feature>
<feature type="compositionally biased region" description="Basic residues" evidence="1">
    <location>
        <begin position="99"/>
        <end position="109"/>
    </location>
</feature>
<feature type="compositionally biased region" description="Polar residues" evidence="1">
    <location>
        <begin position="1"/>
        <end position="12"/>
    </location>
</feature>
<keyword evidence="2" id="KW-0812">Transmembrane</keyword>
<feature type="transmembrane region" description="Helical" evidence="2">
    <location>
        <begin position="309"/>
        <end position="331"/>
    </location>
</feature>
<dbReference type="PANTHER" id="PTHR40467:SF1">
    <property type="match status" value="1"/>
</dbReference>
<dbReference type="PANTHER" id="PTHR40467">
    <property type="match status" value="1"/>
</dbReference>
<feature type="transmembrane region" description="Helical" evidence="2">
    <location>
        <begin position="492"/>
        <end position="512"/>
    </location>
</feature>
<dbReference type="Proteomes" id="UP001201980">
    <property type="component" value="Unassembled WGS sequence"/>
</dbReference>
<evidence type="ECO:0000313" key="4">
    <source>
        <dbReference type="Proteomes" id="UP001201980"/>
    </source>
</evidence>
<organism evidence="3 4">
    <name type="scientific">Zalerion maritima</name>
    <dbReference type="NCBI Taxonomy" id="339359"/>
    <lineage>
        <taxon>Eukaryota</taxon>
        <taxon>Fungi</taxon>
        <taxon>Dikarya</taxon>
        <taxon>Ascomycota</taxon>
        <taxon>Pezizomycotina</taxon>
        <taxon>Sordariomycetes</taxon>
        <taxon>Lulworthiomycetidae</taxon>
        <taxon>Lulworthiales</taxon>
        <taxon>Lulworthiaceae</taxon>
        <taxon>Zalerion</taxon>
    </lineage>
</organism>
<feature type="compositionally biased region" description="Low complexity" evidence="1">
    <location>
        <begin position="47"/>
        <end position="67"/>
    </location>
</feature>
<feature type="transmembrane region" description="Helical" evidence="2">
    <location>
        <begin position="166"/>
        <end position="185"/>
    </location>
</feature>
<dbReference type="AlphaFoldDB" id="A0AAD5RGA1"/>
<accession>A0AAD5RGA1</accession>
<gene>
    <name evidence="3" type="ORF">MKZ38_009369</name>
</gene>
<dbReference type="InterPro" id="IPR039966">
    <property type="entry name" value="C553.12c"/>
</dbReference>
<feature type="transmembrane region" description="Helical" evidence="2">
    <location>
        <begin position="524"/>
        <end position="541"/>
    </location>
</feature>
<keyword evidence="2" id="KW-1133">Transmembrane helix</keyword>
<keyword evidence="4" id="KW-1185">Reference proteome</keyword>
<dbReference type="EMBL" id="JAKWBI020000721">
    <property type="protein sequence ID" value="KAJ2892802.1"/>
    <property type="molecule type" value="Genomic_DNA"/>
</dbReference>
<name>A0AAD5RGA1_9PEZI</name>
<evidence type="ECO:0000256" key="2">
    <source>
        <dbReference type="SAM" id="Phobius"/>
    </source>
</evidence>
<evidence type="ECO:0000256" key="1">
    <source>
        <dbReference type="SAM" id="MobiDB-lite"/>
    </source>
</evidence>
<protein>
    <submittedName>
        <fullName evidence="3">Uncharacterized protein</fullName>
    </submittedName>
</protein>